<dbReference type="GO" id="GO:0043531">
    <property type="term" value="F:ADP binding"/>
    <property type="evidence" value="ECO:0007669"/>
    <property type="project" value="InterPro"/>
</dbReference>
<name>A0A1V4ACB6_9ACTN</name>
<feature type="region of interest" description="Disordered" evidence="1">
    <location>
        <begin position="102"/>
        <end position="129"/>
    </location>
</feature>
<dbReference type="Gene3D" id="3.40.50.300">
    <property type="entry name" value="P-loop containing nucleotide triphosphate hydrolases"/>
    <property type="match status" value="1"/>
</dbReference>
<reference evidence="2 3" key="1">
    <citation type="submission" date="2017-02" db="EMBL/GenBank/DDBJ databases">
        <title>Draft Genome Sequence of Streptomyces tsukubaensis F601, a Producer of the immunosuppressant tacrolimus FK506.</title>
        <authorList>
            <person name="Zong G."/>
            <person name="Zhong C."/>
            <person name="Fu J."/>
            <person name="Qin R."/>
            <person name="Cao G."/>
        </authorList>
    </citation>
    <scope>NUCLEOTIDE SEQUENCE [LARGE SCALE GENOMIC DNA]</scope>
    <source>
        <strain evidence="2 3">F601</strain>
    </source>
</reference>
<proteinExistence type="predicted"/>
<evidence type="ECO:0000313" key="2">
    <source>
        <dbReference type="EMBL" id="OON81089.1"/>
    </source>
</evidence>
<evidence type="ECO:0000313" key="3">
    <source>
        <dbReference type="Proteomes" id="UP000190539"/>
    </source>
</evidence>
<protein>
    <submittedName>
        <fullName evidence="2">Uncharacterized protein</fullName>
    </submittedName>
</protein>
<feature type="compositionally biased region" description="Basic and acidic residues" evidence="1">
    <location>
        <begin position="102"/>
        <end position="111"/>
    </location>
</feature>
<dbReference type="SUPFAM" id="SSF48452">
    <property type="entry name" value="TPR-like"/>
    <property type="match status" value="1"/>
</dbReference>
<dbReference type="InterPro" id="IPR027417">
    <property type="entry name" value="P-loop_NTPase"/>
</dbReference>
<dbReference type="InterPro" id="IPR011990">
    <property type="entry name" value="TPR-like_helical_dom_sf"/>
</dbReference>
<comment type="caution">
    <text evidence="2">The sequence shown here is derived from an EMBL/GenBank/DDBJ whole genome shotgun (WGS) entry which is preliminary data.</text>
</comment>
<gene>
    <name evidence="2" type="ORF">B1H18_09800</name>
</gene>
<organism evidence="2 3">
    <name type="scientific">Streptomyces tsukubensis</name>
    <dbReference type="NCBI Taxonomy" id="83656"/>
    <lineage>
        <taxon>Bacteria</taxon>
        <taxon>Bacillati</taxon>
        <taxon>Actinomycetota</taxon>
        <taxon>Actinomycetes</taxon>
        <taxon>Kitasatosporales</taxon>
        <taxon>Streptomycetaceae</taxon>
        <taxon>Streptomyces</taxon>
    </lineage>
</organism>
<dbReference type="AlphaFoldDB" id="A0A1V4ACB6"/>
<accession>A0A1V4ACB6</accession>
<sequence>MAVEVAALAASGATSTLVGLAVTEAWTHTRTLVTRLFSRRQDPATTGDEQLRTAVEELAAALQSDEGHSLGGATDHLRRRLRHSLREESDTARELVALLGTLHRETERGAEPEAGQEAERAALPGTRASAPPVVISYDVPSALRPEGPPSEIPAMRTRFINRAAELTDLSGPWWPAGTGATATTTAPATTTCPTASHIDIRVLAGPPGVGKSALAKHWAHTMREHFTGGRLYVDFATLRDRTGIGADMTEAVGHCLRSLGVDDTLLPPSLAERTALFQHRTSGLRVLLVLDDVTSPAQVRALIPQGPGSAVLATSTTRLGELTMDGARPLALDPLTPDAALLLLADRCGEARVATDPEAARRVADLCSGLPVALHVAAARLLNDRHLTLSALATELADEKGRLAALSVGSESPVTVALDASYRQLSPTLAHGYRLLAWIPGLSFDAATVAAALGSDDIQGARVLLDVLEDMSLLEVMEDRRYRFHGLVRVHAMGHAAAGEPQGTEISVVRRVLTHYLALTALADRSVRADRLRVGNLDALLAERQDPFATAGGPAPLDWLEAERANIMAVLRAAGPLRLYTEGWQLAEGFTVLFLHHRHLGDWRESLELGARYARAAVAPAAEARLRSLLSRPLMDLGEYDEAEGELTAARACAEVAGDVVLLASALEFSARYWDRFDPPRAITAYRRSMELNAEGGEPRGAAIAAFFLGRAQAATGDLTRALTTLGQARTELLSLADPDHRMAARASAALGRTLDHLNRTDEAVPTLREAATTLRERKAHAYEAECLLDLASIAERPGADRSRLLEDLTRALTIHHAMGSPLTEDLRERLNTAQSESRG</sequence>
<dbReference type="SUPFAM" id="SSF52540">
    <property type="entry name" value="P-loop containing nucleoside triphosphate hydrolases"/>
    <property type="match status" value="1"/>
</dbReference>
<dbReference type="PANTHER" id="PTHR47691:SF3">
    <property type="entry name" value="HTH-TYPE TRANSCRIPTIONAL REGULATOR RV0890C-RELATED"/>
    <property type="match status" value="1"/>
</dbReference>
<dbReference type="PRINTS" id="PR00364">
    <property type="entry name" value="DISEASERSIST"/>
</dbReference>
<dbReference type="PANTHER" id="PTHR47691">
    <property type="entry name" value="REGULATOR-RELATED"/>
    <property type="match status" value="1"/>
</dbReference>
<keyword evidence="3" id="KW-1185">Reference proteome</keyword>
<dbReference type="Proteomes" id="UP000190539">
    <property type="component" value="Unassembled WGS sequence"/>
</dbReference>
<dbReference type="Gene3D" id="1.25.40.10">
    <property type="entry name" value="Tetratricopeptide repeat domain"/>
    <property type="match status" value="1"/>
</dbReference>
<dbReference type="STRING" id="83656.B1H18_09800"/>
<dbReference type="RefSeq" id="WP_227025221.1">
    <property type="nucleotide sequence ID" value="NZ_CP045178.1"/>
</dbReference>
<dbReference type="EMBL" id="MVFC01000005">
    <property type="protein sequence ID" value="OON81089.1"/>
    <property type="molecule type" value="Genomic_DNA"/>
</dbReference>
<evidence type="ECO:0000256" key="1">
    <source>
        <dbReference type="SAM" id="MobiDB-lite"/>
    </source>
</evidence>